<dbReference type="HOGENOM" id="CLU_2016982_0_0_1"/>
<keyword evidence="2" id="KW-1185">Reference proteome</keyword>
<protein>
    <submittedName>
        <fullName evidence="1">Uncharacterized protein</fullName>
    </submittedName>
</protein>
<accession>I4Y5V4</accession>
<evidence type="ECO:0000313" key="2">
    <source>
        <dbReference type="Proteomes" id="UP000005242"/>
    </source>
</evidence>
<organism evidence="1 2">
    <name type="scientific">Wallemia mellicola (strain ATCC MYA-4683 / CBS 633.66)</name>
    <name type="common">Wallemia sebi (CBS 633.66)</name>
    <dbReference type="NCBI Taxonomy" id="671144"/>
    <lineage>
        <taxon>Eukaryota</taxon>
        <taxon>Fungi</taxon>
        <taxon>Dikarya</taxon>
        <taxon>Basidiomycota</taxon>
        <taxon>Wallemiomycotina</taxon>
        <taxon>Wallemiomycetes</taxon>
        <taxon>Wallemiales</taxon>
        <taxon>Wallemiaceae</taxon>
        <taxon>Wallemia</taxon>
    </lineage>
</organism>
<dbReference type="Proteomes" id="UP000005242">
    <property type="component" value="Unassembled WGS sequence"/>
</dbReference>
<dbReference type="AlphaFoldDB" id="I4Y5V4"/>
<dbReference type="InParanoid" id="I4Y5V4"/>
<reference evidence="1 2" key="1">
    <citation type="journal article" date="2012" name="Fungal Genet. Biol.">
        <title>The genome of the xerotolerant mold Wallemia sebi reveals adaptations to osmotic stress and suggests cryptic sexual reproduction.</title>
        <authorList>
            <person name="Padamsee M."/>
            <person name="Kumar T.K.A."/>
            <person name="Riley R."/>
            <person name="Binder M."/>
            <person name="Boyd A."/>
            <person name="Calvo A.M."/>
            <person name="Furukawa K."/>
            <person name="Hesse C."/>
            <person name="Hohmann S."/>
            <person name="James T.Y."/>
            <person name="LaButti K."/>
            <person name="Lapidus A."/>
            <person name="Lindquist E."/>
            <person name="Lucas S."/>
            <person name="Miller K."/>
            <person name="Shantappa S."/>
            <person name="Grigoriev I.V."/>
            <person name="Hibbett D.S."/>
            <person name="McLaughlin D.J."/>
            <person name="Spatafora J.W."/>
            <person name="Aime M.C."/>
        </authorList>
    </citation>
    <scope>NUCLEOTIDE SEQUENCE [LARGE SCALE GENOMIC DNA]</scope>
    <source>
        <strain evidence="2">ATCC MYA-4683 / CBS 633.66</strain>
    </source>
</reference>
<dbReference type="EMBL" id="JH668252">
    <property type="protein sequence ID" value="EIM19346.1"/>
    <property type="molecule type" value="Genomic_DNA"/>
</dbReference>
<proteinExistence type="predicted"/>
<dbReference type="GeneID" id="18475774"/>
<dbReference type="RefSeq" id="XP_006960622.1">
    <property type="nucleotide sequence ID" value="XM_006960560.1"/>
</dbReference>
<name>I4Y5V4_WALMC</name>
<sequence>MVNDIIVATENLRTFISKRDSTSKFNKVYIDVYTSYKLVNIRDKTIEAELDKSRRCYLDKLSTELVTAFGLLPPNKANELLYKSLEQLLAALTDFIKKIYSQQKNSRNKLQKKKFENEWIIVD</sequence>
<dbReference type="KEGG" id="wse:WALSEDRAFT_70686"/>
<evidence type="ECO:0000313" key="1">
    <source>
        <dbReference type="EMBL" id="EIM19346.1"/>
    </source>
</evidence>
<gene>
    <name evidence="1" type="ORF">WALSEDRAFT_70686</name>
</gene>